<sequence length="37" mass="4052">MLASTVQPPDRVTTSLPEDAEEFLQLCGVEERFQASG</sequence>
<comment type="caution">
    <text evidence="1">The sequence shown here is derived from an EMBL/GenBank/DDBJ whole genome shotgun (WGS) entry which is preliminary data.</text>
</comment>
<name>A0A8S9U6I9_PHYIN</name>
<dbReference type="Proteomes" id="UP000704712">
    <property type="component" value="Unassembled WGS sequence"/>
</dbReference>
<accession>A0A8S9U6I9</accession>
<dbReference type="EMBL" id="JAACNO010002256">
    <property type="protein sequence ID" value="KAF4134849.1"/>
    <property type="molecule type" value="Genomic_DNA"/>
</dbReference>
<reference evidence="1" key="1">
    <citation type="submission" date="2020-03" db="EMBL/GenBank/DDBJ databases">
        <title>Hybrid Assembly of Korean Phytophthora infestans isolates.</title>
        <authorList>
            <person name="Prokchorchik M."/>
            <person name="Lee Y."/>
            <person name="Seo J."/>
            <person name="Cho J.-H."/>
            <person name="Park Y.-E."/>
            <person name="Jang D.-C."/>
            <person name="Im J.-S."/>
            <person name="Choi J.-G."/>
            <person name="Park H.-J."/>
            <person name="Lee G.-B."/>
            <person name="Lee Y.-G."/>
            <person name="Hong S.-Y."/>
            <person name="Cho K."/>
            <person name="Sohn K.H."/>
        </authorList>
    </citation>
    <scope>NUCLEOTIDE SEQUENCE</scope>
    <source>
        <strain evidence="1">KR_2_A2</strain>
    </source>
</reference>
<protein>
    <submittedName>
        <fullName evidence="1">Uncharacterized protein</fullName>
    </submittedName>
</protein>
<gene>
    <name evidence="1" type="ORF">GN958_ATG16105</name>
</gene>
<evidence type="ECO:0000313" key="2">
    <source>
        <dbReference type="Proteomes" id="UP000704712"/>
    </source>
</evidence>
<evidence type="ECO:0000313" key="1">
    <source>
        <dbReference type="EMBL" id="KAF4134849.1"/>
    </source>
</evidence>
<organism evidence="1 2">
    <name type="scientific">Phytophthora infestans</name>
    <name type="common">Potato late blight agent</name>
    <name type="synonym">Botrytis infestans</name>
    <dbReference type="NCBI Taxonomy" id="4787"/>
    <lineage>
        <taxon>Eukaryota</taxon>
        <taxon>Sar</taxon>
        <taxon>Stramenopiles</taxon>
        <taxon>Oomycota</taxon>
        <taxon>Peronosporomycetes</taxon>
        <taxon>Peronosporales</taxon>
        <taxon>Peronosporaceae</taxon>
        <taxon>Phytophthora</taxon>
    </lineage>
</organism>
<proteinExistence type="predicted"/>
<dbReference type="AlphaFoldDB" id="A0A8S9U6I9"/>